<name>A0A9W6I6Q6_9ACTN</name>
<evidence type="ECO:0000313" key="2">
    <source>
        <dbReference type="EMBL" id="GLK13142.1"/>
    </source>
</evidence>
<evidence type="ECO:0000313" key="3">
    <source>
        <dbReference type="Proteomes" id="UP001143474"/>
    </source>
</evidence>
<dbReference type="AlphaFoldDB" id="A0A9W6I6Q6"/>
<dbReference type="EMBL" id="BSEV01000020">
    <property type="protein sequence ID" value="GLK13142.1"/>
    <property type="molecule type" value="Genomic_DNA"/>
</dbReference>
<accession>A0A9W6I6Q6</accession>
<gene>
    <name evidence="2" type="ORF">GCM10017600_65530</name>
</gene>
<keyword evidence="3" id="KW-1185">Reference proteome</keyword>
<organism evidence="2 3">
    <name type="scientific">Streptosporangium carneum</name>
    <dbReference type="NCBI Taxonomy" id="47481"/>
    <lineage>
        <taxon>Bacteria</taxon>
        <taxon>Bacillati</taxon>
        <taxon>Actinomycetota</taxon>
        <taxon>Actinomycetes</taxon>
        <taxon>Streptosporangiales</taxon>
        <taxon>Streptosporangiaceae</taxon>
        <taxon>Streptosporangium</taxon>
    </lineage>
</organism>
<feature type="compositionally biased region" description="Low complexity" evidence="1">
    <location>
        <begin position="13"/>
        <end position="22"/>
    </location>
</feature>
<dbReference type="Proteomes" id="UP001143474">
    <property type="component" value="Unassembled WGS sequence"/>
</dbReference>
<proteinExistence type="predicted"/>
<reference evidence="2" key="2">
    <citation type="submission" date="2023-01" db="EMBL/GenBank/DDBJ databases">
        <authorList>
            <person name="Sun Q."/>
            <person name="Evtushenko L."/>
        </authorList>
    </citation>
    <scope>NUCLEOTIDE SEQUENCE</scope>
    <source>
        <strain evidence="2">VKM Ac-2007</strain>
    </source>
</reference>
<feature type="compositionally biased region" description="Basic and acidic residues" evidence="1">
    <location>
        <begin position="25"/>
        <end position="54"/>
    </location>
</feature>
<comment type="caution">
    <text evidence="2">The sequence shown here is derived from an EMBL/GenBank/DDBJ whole genome shotgun (WGS) entry which is preliminary data.</text>
</comment>
<protein>
    <submittedName>
        <fullName evidence="2">Uncharacterized protein</fullName>
    </submittedName>
</protein>
<feature type="region of interest" description="Disordered" evidence="1">
    <location>
        <begin position="13"/>
        <end position="54"/>
    </location>
</feature>
<reference evidence="2" key="1">
    <citation type="journal article" date="2014" name="Int. J. Syst. Evol. Microbiol.">
        <title>Complete genome sequence of Corynebacterium casei LMG S-19264T (=DSM 44701T), isolated from a smear-ripened cheese.</title>
        <authorList>
            <consortium name="US DOE Joint Genome Institute (JGI-PGF)"/>
            <person name="Walter F."/>
            <person name="Albersmeier A."/>
            <person name="Kalinowski J."/>
            <person name="Ruckert C."/>
        </authorList>
    </citation>
    <scope>NUCLEOTIDE SEQUENCE</scope>
    <source>
        <strain evidence="2">VKM Ac-2007</strain>
    </source>
</reference>
<dbReference type="RefSeq" id="WP_271221438.1">
    <property type="nucleotide sequence ID" value="NZ_BAAAVD010000038.1"/>
</dbReference>
<sequence>MAANYLPVKLRGTAAAAALPTPRETPPRRVREWRGNRFLTDERQPGERSRSQRQ</sequence>
<evidence type="ECO:0000256" key="1">
    <source>
        <dbReference type="SAM" id="MobiDB-lite"/>
    </source>
</evidence>